<dbReference type="AlphaFoldDB" id="A0A9J6CRW5"/>
<dbReference type="Proteomes" id="UP001107558">
    <property type="component" value="Chromosome 1"/>
</dbReference>
<keyword evidence="3" id="KW-0813">Transport</keyword>
<dbReference type="GO" id="GO:0006820">
    <property type="term" value="P:monoatomic anion transport"/>
    <property type="evidence" value="ECO:0007669"/>
    <property type="project" value="TreeGrafter"/>
</dbReference>
<reference evidence="15" key="1">
    <citation type="submission" date="2021-03" db="EMBL/GenBank/DDBJ databases">
        <title>Chromosome level genome of the anhydrobiotic midge Polypedilum vanderplanki.</title>
        <authorList>
            <person name="Yoshida Y."/>
            <person name="Kikawada T."/>
            <person name="Gusev O."/>
        </authorList>
    </citation>
    <scope>NUCLEOTIDE SEQUENCE</scope>
    <source>
        <strain evidence="15">NIAS01</strain>
        <tissue evidence="15">Whole body or cell culture</tissue>
    </source>
</reference>
<evidence type="ECO:0000256" key="10">
    <source>
        <dbReference type="ARBA" id="ARBA00054632"/>
    </source>
</evidence>
<name>A0A9J6CRW5_POLVA</name>
<feature type="transmembrane region" description="Helical" evidence="13">
    <location>
        <begin position="206"/>
        <end position="224"/>
    </location>
</feature>
<evidence type="ECO:0000256" key="6">
    <source>
        <dbReference type="ARBA" id="ARBA00022989"/>
    </source>
</evidence>
<comment type="similarity">
    <text evidence="2">Belongs to the major facilitator superfamily. Sodium/anion cotransporter family.</text>
</comment>
<dbReference type="PANTHER" id="PTHR11662">
    <property type="entry name" value="SOLUTE CARRIER FAMILY 17"/>
    <property type="match status" value="1"/>
</dbReference>
<keyword evidence="8 13" id="KW-0472">Membrane</keyword>
<evidence type="ECO:0000256" key="13">
    <source>
        <dbReference type="SAM" id="Phobius"/>
    </source>
</evidence>
<evidence type="ECO:0000256" key="4">
    <source>
        <dbReference type="ARBA" id="ARBA00022692"/>
    </source>
</evidence>
<comment type="subcellular location">
    <subcellularLocation>
        <location evidence="1">Membrane</location>
        <topology evidence="1">Multi-pass membrane protein</topology>
    </subcellularLocation>
</comment>
<protein>
    <recommendedName>
        <fullName evidence="11">Putative inorganic phosphate cotransporter</fullName>
    </recommendedName>
</protein>
<dbReference type="FunFam" id="1.20.1250.20:FF:000144">
    <property type="entry name" value="Picot, isoform B"/>
    <property type="match status" value="1"/>
</dbReference>
<dbReference type="FunFam" id="1.20.1250.20:FF:000003">
    <property type="entry name" value="Solute carrier family 17 member 3"/>
    <property type="match status" value="1"/>
</dbReference>
<gene>
    <name evidence="15" type="ORF">PVAND_013857</name>
</gene>
<dbReference type="OrthoDB" id="2985014at2759"/>
<evidence type="ECO:0000259" key="14">
    <source>
        <dbReference type="PROSITE" id="PS50850"/>
    </source>
</evidence>
<accession>A0A9J6CRW5</accession>
<organism evidence="15 16">
    <name type="scientific">Polypedilum vanderplanki</name>
    <name type="common">Sleeping chironomid midge</name>
    <dbReference type="NCBI Taxonomy" id="319348"/>
    <lineage>
        <taxon>Eukaryota</taxon>
        <taxon>Metazoa</taxon>
        <taxon>Ecdysozoa</taxon>
        <taxon>Arthropoda</taxon>
        <taxon>Hexapoda</taxon>
        <taxon>Insecta</taxon>
        <taxon>Pterygota</taxon>
        <taxon>Neoptera</taxon>
        <taxon>Endopterygota</taxon>
        <taxon>Diptera</taxon>
        <taxon>Nematocera</taxon>
        <taxon>Chironomoidea</taxon>
        <taxon>Chironomidae</taxon>
        <taxon>Chironominae</taxon>
        <taxon>Polypedilum</taxon>
        <taxon>Polypedilum</taxon>
    </lineage>
</organism>
<evidence type="ECO:0000256" key="12">
    <source>
        <dbReference type="SAM" id="MobiDB-lite"/>
    </source>
</evidence>
<feature type="transmembrane region" description="Helical" evidence="13">
    <location>
        <begin position="266"/>
        <end position="287"/>
    </location>
</feature>
<evidence type="ECO:0000256" key="3">
    <source>
        <dbReference type="ARBA" id="ARBA00022448"/>
    </source>
</evidence>
<comment type="function">
    <text evidence="10">May be an inorganic phosphate cotransporter.</text>
</comment>
<dbReference type="GO" id="GO:0015293">
    <property type="term" value="F:symporter activity"/>
    <property type="evidence" value="ECO:0007669"/>
    <property type="project" value="UniProtKB-KW"/>
</dbReference>
<keyword evidence="6 13" id="KW-1133">Transmembrane helix</keyword>
<dbReference type="CDD" id="cd17318">
    <property type="entry name" value="MFS_SLC17"/>
    <property type="match status" value="1"/>
</dbReference>
<keyword evidence="9" id="KW-0406">Ion transport</keyword>
<keyword evidence="5" id="KW-0769">Symport</keyword>
<feature type="transmembrane region" description="Helical" evidence="13">
    <location>
        <begin position="307"/>
        <end position="326"/>
    </location>
</feature>
<evidence type="ECO:0000256" key="7">
    <source>
        <dbReference type="ARBA" id="ARBA00023053"/>
    </source>
</evidence>
<sequence length="492" mass="54424">MGVSLELKSNTDQSENEKSKKCEDKEKCETYGLGFRHVQVLLIFLCLTIAYAQRVNMSVAIVAITDRNNTNPDFPEYIWDEGQKAMILSSFFWGYVVTQIPGGQLAKRVGGKIMLLFAISLCSLLNLLTPLFASFGFQAIVGLRVVQGLCQGCIFPSTHTLLAKWAPPSERGTIGTYCYSGAQFGTVVMLAISGVLASSAMGWPSIFYISGVAGIVWSIIWMFYGSSSPADSRDKISVEERHFIESSLSEHTTGDARVVETPWKQIFTSPAVISLVIAHSAHNWGFWTLLTEIPSYMKSILHFNIKQNALLSALPYFVMMCISFLLSPFADWLTNRRILKVEFSRKLFNTIGLWLPAAALIGLSYVTSEEQSSLAVTLVTLAVGINAATYLGFQINHIDLSPNHSGTLMGITNMSANIMSIIAPLLVGEIVSNPDDPVQWRIIFYIAAAVYFFGNLQFIIFGKANTQPWNDTEAHRKRNDNLEGAENPAVEY</sequence>
<feature type="region of interest" description="Disordered" evidence="12">
    <location>
        <begin position="471"/>
        <end position="492"/>
    </location>
</feature>
<proteinExistence type="inferred from homology"/>
<dbReference type="InterPro" id="IPR036259">
    <property type="entry name" value="MFS_trans_sf"/>
</dbReference>
<feature type="transmembrane region" description="Helical" evidence="13">
    <location>
        <begin position="405"/>
        <end position="427"/>
    </location>
</feature>
<dbReference type="SUPFAM" id="SSF103473">
    <property type="entry name" value="MFS general substrate transporter"/>
    <property type="match status" value="1"/>
</dbReference>
<evidence type="ECO:0000256" key="11">
    <source>
        <dbReference type="ARBA" id="ARBA00068450"/>
    </source>
</evidence>
<dbReference type="GO" id="GO:0016020">
    <property type="term" value="C:membrane"/>
    <property type="evidence" value="ECO:0007669"/>
    <property type="project" value="UniProtKB-SubCell"/>
</dbReference>
<evidence type="ECO:0000256" key="1">
    <source>
        <dbReference type="ARBA" id="ARBA00004141"/>
    </source>
</evidence>
<dbReference type="InterPro" id="IPR050382">
    <property type="entry name" value="MFS_Na/Anion_cotransporter"/>
</dbReference>
<evidence type="ECO:0000313" key="16">
    <source>
        <dbReference type="Proteomes" id="UP001107558"/>
    </source>
</evidence>
<feature type="transmembrane region" description="Helical" evidence="13">
    <location>
        <begin position="347"/>
        <end position="366"/>
    </location>
</feature>
<dbReference type="InterPro" id="IPR011701">
    <property type="entry name" value="MFS"/>
</dbReference>
<evidence type="ECO:0000256" key="9">
    <source>
        <dbReference type="ARBA" id="ARBA00023201"/>
    </source>
</evidence>
<comment type="caution">
    <text evidence="15">The sequence shown here is derived from an EMBL/GenBank/DDBJ whole genome shotgun (WGS) entry which is preliminary data.</text>
</comment>
<dbReference type="GO" id="GO:0006814">
    <property type="term" value="P:sodium ion transport"/>
    <property type="evidence" value="ECO:0007669"/>
    <property type="project" value="UniProtKB-KW"/>
</dbReference>
<feature type="transmembrane region" description="Helical" evidence="13">
    <location>
        <begin position="177"/>
        <end position="200"/>
    </location>
</feature>
<dbReference type="InterPro" id="IPR020846">
    <property type="entry name" value="MFS_dom"/>
</dbReference>
<feature type="domain" description="Major facilitator superfamily (MFS) profile" evidence="14">
    <location>
        <begin position="39"/>
        <end position="466"/>
    </location>
</feature>
<keyword evidence="4 13" id="KW-0812">Transmembrane</keyword>
<evidence type="ECO:0000256" key="2">
    <source>
        <dbReference type="ARBA" id="ARBA00008586"/>
    </source>
</evidence>
<keyword evidence="7" id="KW-0915">Sodium</keyword>
<keyword evidence="16" id="KW-1185">Reference proteome</keyword>
<dbReference type="Pfam" id="PF07690">
    <property type="entry name" value="MFS_1"/>
    <property type="match status" value="1"/>
</dbReference>
<feature type="transmembrane region" description="Helical" evidence="13">
    <location>
        <begin position="442"/>
        <end position="461"/>
    </location>
</feature>
<feature type="transmembrane region" description="Helical" evidence="13">
    <location>
        <begin position="372"/>
        <end position="393"/>
    </location>
</feature>
<evidence type="ECO:0000256" key="8">
    <source>
        <dbReference type="ARBA" id="ARBA00023136"/>
    </source>
</evidence>
<dbReference type="EMBL" id="JADBJN010000001">
    <property type="protein sequence ID" value="KAG5684636.1"/>
    <property type="molecule type" value="Genomic_DNA"/>
</dbReference>
<evidence type="ECO:0000313" key="15">
    <source>
        <dbReference type="EMBL" id="KAG5684636.1"/>
    </source>
</evidence>
<feature type="transmembrane region" description="Helical" evidence="13">
    <location>
        <begin position="40"/>
        <end position="65"/>
    </location>
</feature>
<evidence type="ECO:0000256" key="5">
    <source>
        <dbReference type="ARBA" id="ARBA00022847"/>
    </source>
</evidence>
<dbReference type="Gene3D" id="1.20.1250.20">
    <property type="entry name" value="MFS general substrate transporter like domains"/>
    <property type="match status" value="2"/>
</dbReference>
<keyword evidence="9" id="KW-0739">Sodium transport</keyword>
<dbReference type="PANTHER" id="PTHR11662:SF280">
    <property type="entry name" value="FI21844P1-RELATED"/>
    <property type="match status" value="1"/>
</dbReference>
<dbReference type="PROSITE" id="PS50850">
    <property type="entry name" value="MFS"/>
    <property type="match status" value="1"/>
</dbReference>
<feature type="region of interest" description="Disordered" evidence="12">
    <location>
        <begin position="1"/>
        <end position="21"/>
    </location>
</feature>
<feature type="transmembrane region" description="Helical" evidence="13">
    <location>
        <begin position="113"/>
        <end position="133"/>
    </location>
</feature>